<name>A0A8X6X738_9ARAC</name>
<evidence type="ECO:0000313" key="3">
    <source>
        <dbReference type="Proteomes" id="UP000886998"/>
    </source>
</evidence>
<sequence length="180" mass="20002">MVVGFILETSLCLISCVLSECILGHALSFFGIVCHILILKLVKTLITSCLGNIDPSERINLIVEADKQQTGDPIVHSWMIYKMCEALDLKAKFVAVPHRITWVSKRKKKAKPVVYSKTILKLCEALDLDAQLSTSTGREQPQPNIKHQSGCTKSVPVVQSFTIFKMCEVLGLDAKLKTEM</sequence>
<keyword evidence="3" id="KW-1185">Reference proteome</keyword>
<evidence type="ECO:0000256" key="1">
    <source>
        <dbReference type="SAM" id="SignalP"/>
    </source>
</evidence>
<keyword evidence="1" id="KW-0732">Signal</keyword>
<protein>
    <submittedName>
        <fullName evidence="2">Uncharacterized protein</fullName>
    </submittedName>
</protein>
<dbReference type="Proteomes" id="UP000886998">
    <property type="component" value="Unassembled WGS sequence"/>
</dbReference>
<proteinExistence type="predicted"/>
<gene>
    <name evidence="2" type="ORF">TNIN_101361</name>
</gene>
<organism evidence="2 3">
    <name type="scientific">Trichonephila inaurata madagascariensis</name>
    <dbReference type="NCBI Taxonomy" id="2747483"/>
    <lineage>
        <taxon>Eukaryota</taxon>
        <taxon>Metazoa</taxon>
        <taxon>Ecdysozoa</taxon>
        <taxon>Arthropoda</taxon>
        <taxon>Chelicerata</taxon>
        <taxon>Arachnida</taxon>
        <taxon>Araneae</taxon>
        <taxon>Araneomorphae</taxon>
        <taxon>Entelegynae</taxon>
        <taxon>Araneoidea</taxon>
        <taxon>Nephilidae</taxon>
        <taxon>Trichonephila</taxon>
        <taxon>Trichonephila inaurata</taxon>
    </lineage>
</organism>
<reference evidence="2" key="1">
    <citation type="submission" date="2020-08" db="EMBL/GenBank/DDBJ databases">
        <title>Multicomponent nature underlies the extraordinary mechanical properties of spider dragline silk.</title>
        <authorList>
            <person name="Kono N."/>
            <person name="Nakamura H."/>
            <person name="Mori M."/>
            <person name="Yoshida Y."/>
            <person name="Ohtoshi R."/>
            <person name="Malay A.D."/>
            <person name="Moran D.A.P."/>
            <person name="Tomita M."/>
            <person name="Numata K."/>
            <person name="Arakawa K."/>
        </authorList>
    </citation>
    <scope>NUCLEOTIDE SEQUENCE</scope>
</reference>
<evidence type="ECO:0000313" key="2">
    <source>
        <dbReference type="EMBL" id="GFY47421.1"/>
    </source>
</evidence>
<feature type="signal peptide" evidence="1">
    <location>
        <begin position="1"/>
        <end position="19"/>
    </location>
</feature>
<dbReference type="AlphaFoldDB" id="A0A8X6X738"/>
<dbReference type="EMBL" id="BMAV01005935">
    <property type="protein sequence ID" value="GFY47421.1"/>
    <property type="molecule type" value="Genomic_DNA"/>
</dbReference>
<accession>A0A8X6X738</accession>
<feature type="chain" id="PRO_5036496060" evidence="1">
    <location>
        <begin position="20"/>
        <end position="180"/>
    </location>
</feature>
<comment type="caution">
    <text evidence="2">The sequence shown here is derived from an EMBL/GenBank/DDBJ whole genome shotgun (WGS) entry which is preliminary data.</text>
</comment>